<accession>A0AA96EN12</accession>
<dbReference type="EMBL" id="OR148986">
    <property type="protein sequence ID" value="WNL48692.1"/>
    <property type="molecule type" value="Genomic_DNA"/>
</dbReference>
<evidence type="ECO:0000313" key="1">
    <source>
        <dbReference type="EMBL" id="WNL48692.1"/>
    </source>
</evidence>
<reference evidence="1" key="1">
    <citation type="submission" date="2023-06" db="EMBL/GenBank/DDBJ databases">
        <title>Characterization of diverse anelloviruses, cressdnaviruses, and phages in the human oral virome in North Carolina.</title>
        <authorList>
            <person name="Paietta E.N."/>
            <person name="Kraberger S."/>
            <person name="Custer J.M."/>
            <person name="Vargas K.L."/>
            <person name="Epsy C."/>
            <person name="Ehmke E."/>
            <person name="Yoder A.D."/>
            <person name="Varsani A."/>
        </authorList>
    </citation>
    <scope>NUCLEOTIDE SEQUENCE</scope>
    <source>
        <strain evidence="1">D_HF5_2C</strain>
    </source>
</reference>
<name>A0AA96EN12_9CAUD</name>
<protein>
    <submittedName>
        <fullName evidence="1">Uncharacterized protein</fullName>
    </submittedName>
</protein>
<organism evidence="1">
    <name type="scientific">Caudovirus D_HF5_2C</name>
    <dbReference type="NCBI Taxonomy" id="3071196"/>
    <lineage>
        <taxon>Viruses</taxon>
        <taxon>Duplodnaviria</taxon>
        <taxon>Heunggongvirae</taxon>
        <taxon>Uroviricota</taxon>
        <taxon>Caudoviricetes</taxon>
    </lineage>
</organism>
<sequence>MSEVKFHTKPTQINRQDPILIIDDIFHKLWVYPLTSGYYAGFMVWPNGMAECSIVGINLDGTYGAHWFDQYSIDVHTRQDLVNFVKTHDEWTEKEIIFGLNNELESE</sequence>
<proteinExistence type="predicted"/>